<comment type="caution">
    <text evidence="7">The sequence shown here is derived from an EMBL/GenBank/DDBJ whole genome shotgun (WGS) entry which is preliminary data.</text>
</comment>
<dbReference type="PANTHER" id="PTHR24379">
    <property type="entry name" value="KRAB AND ZINC FINGER DOMAIN-CONTAINING"/>
    <property type="match status" value="1"/>
</dbReference>
<dbReference type="PANTHER" id="PTHR24379:SF127">
    <property type="entry name" value="BLOODY FINGERS-RELATED"/>
    <property type="match status" value="1"/>
</dbReference>
<dbReference type="GO" id="GO:0000981">
    <property type="term" value="F:DNA-binding transcription factor activity, RNA polymerase II-specific"/>
    <property type="evidence" value="ECO:0007669"/>
    <property type="project" value="TreeGrafter"/>
</dbReference>
<reference evidence="7" key="2">
    <citation type="submission" date="2021-04" db="EMBL/GenBank/DDBJ databases">
        <title>Genome-wide patterns of bracovirus chromosomal integration into multiple host tissues during parasitism.</title>
        <authorList>
            <person name="Chebbi M.A.C."/>
        </authorList>
    </citation>
    <scope>NUCLEOTIDE SEQUENCE</scope>
    <source>
        <tissue evidence="7">Whole body</tissue>
    </source>
</reference>
<dbReference type="GO" id="GO:0008270">
    <property type="term" value="F:zinc ion binding"/>
    <property type="evidence" value="ECO:0007669"/>
    <property type="project" value="UniProtKB-KW"/>
</dbReference>
<dbReference type="SMART" id="SM00355">
    <property type="entry name" value="ZnF_C2H2"/>
    <property type="match status" value="6"/>
</dbReference>
<reference evidence="7" key="1">
    <citation type="submission" date="2020-03" db="EMBL/GenBank/DDBJ databases">
        <authorList>
            <person name="Chebbi M.A."/>
            <person name="Drezen J.M."/>
        </authorList>
    </citation>
    <scope>NUCLEOTIDE SEQUENCE</scope>
    <source>
        <tissue evidence="7">Whole body</tissue>
    </source>
</reference>
<keyword evidence="3 5" id="KW-0863">Zinc-finger</keyword>
<sequence>PLEPDENSEVPNRSSSRKLVAICPNCQKGYQRAASLRRHLKYECGQAPKFKCPYCDLRTKQASPIYTHTAWSAVFEDTKPFPNPNTTAEREISLFTCKSCFKSYHYYQSLKRHLKFECGMKPGFKCPYCEYCSKHKSSLYNHIKHKHPESWLNFEEFPGMKSEDKEVTEMGANNGTGMEMPVADFTPYEQLQPQRGRRRSLYKNHVCPKCYRSYKRGSHLNRHMRFECGQSARFRCPYCDFLSKQSPNIYKHIRKSHPGFEIGYVDMRA</sequence>
<dbReference type="InterPro" id="IPR013087">
    <property type="entry name" value="Znf_C2H2_type"/>
</dbReference>
<evidence type="ECO:0000313" key="7">
    <source>
        <dbReference type="EMBL" id="KAG8034869.1"/>
    </source>
</evidence>
<dbReference type="PROSITE" id="PS50157">
    <property type="entry name" value="ZINC_FINGER_C2H2_2"/>
    <property type="match status" value="3"/>
</dbReference>
<dbReference type="Proteomes" id="UP000729913">
    <property type="component" value="Unassembled WGS sequence"/>
</dbReference>
<feature type="domain" description="C2H2-type" evidence="6">
    <location>
        <begin position="205"/>
        <end position="232"/>
    </location>
</feature>
<evidence type="ECO:0000259" key="6">
    <source>
        <dbReference type="PROSITE" id="PS50157"/>
    </source>
</evidence>
<feature type="non-terminal residue" evidence="7">
    <location>
        <position position="269"/>
    </location>
</feature>
<protein>
    <recommendedName>
        <fullName evidence="6">C2H2-type domain-containing protein</fullName>
    </recommendedName>
</protein>
<evidence type="ECO:0000256" key="3">
    <source>
        <dbReference type="ARBA" id="ARBA00022771"/>
    </source>
</evidence>
<keyword evidence="2" id="KW-0677">Repeat</keyword>
<feature type="domain" description="C2H2-type" evidence="6">
    <location>
        <begin position="95"/>
        <end position="122"/>
    </location>
</feature>
<organism evidence="7 8">
    <name type="scientific">Cotesia typhae</name>
    <dbReference type="NCBI Taxonomy" id="2053667"/>
    <lineage>
        <taxon>Eukaryota</taxon>
        <taxon>Metazoa</taxon>
        <taxon>Ecdysozoa</taxon>
        <taxon>Arthropoda</taxon>
        <taxon>Hexapoda</taxon>
        <taxon>Insecta</taxon>
        <taxon>Pterygota</taxon>
        <taxon>Neoptera</taxon>
        <taxon>Endopterygota</taxon>
        <taxon>Hymenoptera</taxon>
        <taxon>Apocrita</taxon>
        <taxon>Ichneumonoidea</taxon>
        <taxon>Braconidae</taxon>
        <taxon>Microgastrinae</taxon>
        <taxon>Cotesia</taxon>
    </lineage>
</organism>
<proteinExistence type="predicted"/>
<dbReference type="Pfam" id="PF00096">
    <property type="entry name" value="zf-C2H2"/>
    <property type="match status" value="1"/>
</dbReference>
<evidence type="ECO:0000313" key="8">
    <source>
        <dbReference type="Proteomes" id="UP000729913"/>
    </source>
</evidence>
<keyword evidence="8" id="KW-1185">Reference proteome</keyword>
<dbReference type="EMBL" id="JAAOIC020000067">
    <property type="protein sequence ID" value="KAG8034869.1"/>
    <property type="molecule type" value="Genomic_DNA"/>
</dbReference>
<dbReference type="AlphaFoldDB" id="A0A8J5R9H8"/>
<evidence type="ECO:0000256" key="4">
    <source>
        <dbReference type="ARBA" id="ARBA00022833"/>
    </source>
</evidence>
<keyword evidence="4" id="KW-0862">Zinc</keyword>
<feature type="domain" description="C2H2-type" evidence="6">
    <location>
        <begin position="21"/>
        <end position="48"/>
    </location>
</feature>
<evidence type="ECO:0000256" key="2">
    <source>
        <dbReference type="ARBA" id="ARBA00022737"/>
    </source>
</evidence>
<name>A0A8J5R9H8_9HYME</name>
<gene>
    <name evidence="7" type="ORF">G9C98_007945</name>
</gene>
<dbReference type="OrthoDB" id="10004641at2759"/>
<dbReference type="GO" id="GO:0005634">
    <property type="term" value="C:nucleus"/>
    <property type="evidence" value="ECO:0007669"/>
    <property type="project" value="TreeGrafter"/>
</dbReference>
<accession>A0A8J5R9H8</accession>
<evidence type="ECO:0000256" key="1">
    <source>
        <dbReference type="ARBA" id="ARBA00022723"/>
    </source>
</evidence>
<dbReference type="GO" id="GO:0000977">
    <property type="term" value="F:RNA polymerase II transcription regulatory region sequence-specific DNA binding"/>
    <property type="evidence" value="ECO:0007669"/>
    <property type="project" value="TreeGrafter"/>
</dbReference>
<keyword evidence="1" id="KW-0479">Metal-binding</keyword>
<evidence type="ECO:0000256" key="5">
    <source>
        <dbReference type="PROSITE-ProRule" id="PRU00042"/>
    </source>
</evidence>